<evidence type="ECO:0000256" key="5">
    <source>
        <dbReference type="SAM" id="Phobius"/>
    </source>
</evidence>
<dbReference type="InterPro" id="IPR017937">
    <property type="entry name" value="Thioredoxin_CS"/>
</dbReference>
<evidence type="ECO:0000313" key="7">
    <source>
        <dbReference type="EMBL" id="MQX52071.1"/>
    </source>
</evidence>
<dbReference type="PANTHER" id="PTHR42852">
    <property type="entry name" value="THIOL:DISULFIDE INTERCHANGE PROTEIN DSBE"/>
    <property type="match status" value="1"/>
</dbReference>
<dbReference type="Pfam" id="PF08534">
    <property type="entry name" value="Redoxin"/>
    <property type="match status" value="1"/>
</dbReference>
<dbReference type="SUPFAM" id="SSF52833">
    <property type="entry name" value="Thioredoxin-like"/>
    <property type="match status" value="1"/>
</dbReference>
<dbReference type="Proteomes" id="UP000469421">
    <property type="component" value="Unassembled WGS sequence"/>
</dbReference>
<evidence type="ECO:0000256" key="3">
    <source>
        <dbReference type="ARBA" id="ARBA00023157"/>
    </source>
</evidence>
<dbReference type="GO" id="GO:0030313">
    <property type="term" value="C:cell envelope"/>
    <property type="evidence" value="ECO:0007669"/>
    <property type="project" value="UniProtKB-SubCell"/>
</dbReference>
<dbReference type="GO" id="GO:0015036">
    <property type="term" value="F:disulfide oxidoreductase activity"/>
    <property type="evidence" value="ECO:0007669"/>
    <property type="project" value="UniProtKB-ARBA"/>
</dbReference>
<keyword evidence="4" id="KW-0676">Redox-active center</keyword>
<comment type="subcellular location">
    <subcellularLocation>
        <location evidence="1">Cell envelope</location>
    </subcellularLocation>
</comment>
<dbReference type="GO" id="GO:0008961">
    <property type="term" value="F:phosphatidylglycerol-prolipoprotein diacylglyceryl transferase activity"/>
    <property type="evidence" value="ECO:0007669"/>
    <property type="project" value="InterPro"/>
</dbReference>
<dbReference type="AlphaFoldDB" id="A0A6N7LUP8"/>
<evidence type="ECO:0000256" key="4">
    <source>
        <dbReference type="ARBA" id="ARBA00023284"/>
    </source>
</evidence>
<feature type="transmembrane region" description="Helical" evidence="5">
    <location>
        <begin position="108"/>
        <end position="129"/>
    </location>
</feature>
<dbReference type="InterPro" id="IPR013740">
    <property type="entry name" value="Redoxin"/>
</dbReference>
<feature type="transmembrane region" description="Helical" evidence="5">
    <location>
        <begin position="44"/>
        <end position="62"/>
    </location>
</feature>
<name>A0A6N7LUP8_9GAMM</name>
<keyword evidence="2" id="KW-0201">Cytochrome c-type biogenesis</keyword>
<keyword evidence="8" id="KW-1185">Reference proteome</keyword>
<sequence length="272" mass="29796">MDAVIIGPLALPAPAFVTLIAFFSALLTYQWWQKRVDGERSETTLWLTALSGLLAARLAFLWRYQEQYPSVADMLDVRDGGWWWPGAALAIPVAAVCVWRQSANRKGLMIALGASATSATVALVTLLALRPVASPLPDTVLTTLQGEPVALHSVTQGHLTLINLWASWCPPCRREMPVLQAAQSTYPTLRVLLANQGENSATVQRYLTEQGLHFNFMFMDPRTQLGQYAGNSGLPLTLLVDADGNELARHFGPLSNASLHHFIHPYLSGEIP</sequence>
<dbReference type="GO" id="GO:0042158">
    <property type="term" value="P:lipoprotein biosynthetic process"/>
    <property type="evidence" value="ECO:0007669"/>
    <property type="project" value="InterPro"/>
</dbReference>
<dbReference type="InterPro" id="IPR001640">
    <property type="entry name" value="Lgt"/>
</dbReference>
<dbReference type="RefSeq" id="WP_153498819.1">
    <property type="nucleotide sequence ID" value="NZ_WIRE01000001.1"/>
</dbReference>
<dbReference type="EMBL" id="WIRE01000001">
    <property type="protein sequence ID" value="MQX52071.1"/>
    <property type="molecule type" value="Genomic_DNA"/>
</dbReference>
<accession>A0A6N7LUP8</accession>
<keyword evidence="3" id="KW-1015">Disulfide bond</keyword>
<keyword evidence="5" id="KW-1133">Transmembrane helix</keyword>
<dbReference type="GO" id="GO:0017004">
    <property type="term" value="P:cytochrome complex assembly"/>
    <property type="evidence" value="ECO:0007669"/>
    <property type="project" value="UniProtKB-KW"/>
</dbReference>
<feature type="transmembrane region" description="Helical" evidence="5">
    <location>
        <begin position="82"/>
        <end position="99"/>
    </location>
</feature>
<keyword evidence="5" id="KW-0472">Membrane</keyword>
<evidence type="ECO:0000313" key="8">
    <source>
        <dbReference type="Proteomes" id="UP000469421"/>
    </source>
</evidence>
<comment type="caution">
    <text evidence="7">The sequence shown here is derived from an EMBL/GenBank/DDBJ whole genome shotgun (WGS) entry which is preliminary data.</text>
</comment>
<dbReference type="PANTHER" id="PTHR42852:SF6">
    <property type="entry name" value="THIOL:DISULFIDE INTERCHANGE PROTEIN DSBE"/>
    <property type="match status" value="1"/>
</dbReference>
<evidence type="ECO:0000256" key="1">
    <source>
        <dbReference type="ARBA" id="ARBA00004196"/>
    </source>
</evidence>
<reference evidence="7 8" key="1">
    <citation type="submission" date="2019-10" db="EMBL/GenBank/DDBJ databases">
        <title>Alcanivorax sp.PA15-N-34 draft genome sequence.</title>
        <authorList>
            <person name="Liao X."/>
            <person name="Shao Z."/>
        </authorList>
    </citation>
    <scope>NUCLEOTIDE SEQUENCE [LARGE SCALE GENOMIC DNA]</scope>
    <source>
        <strain evidence="7 8">PA15-N-34</strain>
    </source>
</reference>
<proteinExistence type="predicted"/>
<dbReference type="Pfam" id="PF01790">
    <property type="entry name" value="LGT"/>
    <property type="match status" value="1"/>
</dbReference>
<dbReference type="InterPro" id="IPR036249">
    <property type="entry name" value="Thioredoxin-like_sf"/>
</dbReference>
<dbReference type="Gene3D" id="3.40.30.10">
    <property type="entry name" value="Glutaredoxin"/>
    <property type="match status" value="1"/>
</dbReference>
<evidence type="ECO:0000256" key="2">
    <source>
        <dbReference type="ARBA" id="ARBA00022748"/>
    </source>
</evidence>
<feature type="transmembrane region" description="Helical" evidence="5">
    <location>
        <begin position="12"/>
        <end position="32"/>
    </location>
</feature>
<dbReference type="InterPro" id="IPR050553">
    <property type="entry name" value="Thioredoxin_ResA/DsbE_sf"/>
</dbReference>
<dbReference type="CDD" id="cd02966">
    <property type="entry name" value="TlpA_like_family"/>
    <property type="match status" value="1"/>
</dbReference>
<protein>
    <submittedName>
        <fullName evidence="7">Redoxin family protein</fullName>
    </submittedName>
</protein>
<feature type="domain" description="Thioredoxin" evidence="6">
    <location>
        <begin position="130"/>
        <end position="268"/>
    </location>
</feature>
<dbReference type="PROSITE" id="PS51352">
    <property type="entry name" value="THIOREDOXIN_2"/>
    <property type="match status" value="1"/>
</dbReference>
<evidence type="ECO:0000259" key="6">
    <source>
        <dbReference type="PROSITE" id="PS51352"/>
    </source>
</evidence>
<keyword evidence="5" id="KW-0812">Transmembrane</keyword>
<organism evidence="7 8">
    <name type="scientific">Alcanivorax sediminis</name>
    <dbReference type="NCBI Taxonomy" id="2663008"/>
    <lineage>
        <taxon>Bacteria</taxon>
        <taxon>Pseudomonadati</taxon>
        <taxon>Pseudomonadota</taxon>
        <taxon>Gammaproteobacteria</taxon>
        <taxon>Oceanospirillales</taxon>
        <taxon>Alcanivoracaceae</taxon>
        <taxon>Alcanivorax</taxon>
    </lineage>
</organism>
<dbReference type="InterPro" id="IPR013766">
    <property type="entry name" value="Thioredoxin_domain"/>
</dbReference>
<dbReference type="PROSITE" id="PS00194">
    <property type="entry name" value="THIOREDOXIN_1"/>
    <property type="match status" value="1"/>
</dbReference>
<gene>
    <name evidence="7" type="ORF">GFN93_02350</name>
</gene>
<dbReference type="GO" id="GO:0005886">
    <property type="term" value="C:plasma membrane"/>
    <property type="evidence" value="ECO:0007669"/>
    <property type="project" value="InterPro"/>
</dbReference>